<evidence type="ECO:0000256" key="3">
    <source>
        <dbReference type="ARBA" id="ARBA00022840"/>
    </source>
</evidence>
<dbReference type="InterPro" id="IPR027417">
    <property type="entry name" value="P-loop_NTPase"/>
</dbReference>
<dbReference type="OrthoDB" id="548867at2759"/>
<keyword evidence="2" id="KW-0547">Nucleotide-binding</keyword>
<dbReference type="Pfam" id="PF03969">
    <property type="entry name" value="AFG1_ATPase"/>
    <property type="match status" value="1"/>
</dbReference>
<sequence length="576" mass="64547">MSPTKIAWRLAVSGKYPHNRSVSPHFVRGLATLTGGSIAGASLNNLANALPGTTAVSSAAPTAVGTPATFPTAVGAPANFPTSVATPATFPTLLPTPLQLYNHRVKSGELRSDEYQRGILSDMDQLYSQLQHYHPPTLAKPGDSSASSNPLTSFISSWFRSTRVYSPHNIADDSDTLVPRGIYLFGDVGCGKTMLMDLFYQTIPPHLTKKRLHFHRFMQQLHKRTHQLKQEHADHDIDVMPILAWELAQEATVLCFDEFQVTDVADAMLLRRLLDLVLRSDHGLVLFTTSNRAPDDLYINGIQRESFLPCIEEIKTRTHVVNLNSPTDYRRVPRPVCPVYYSPKFDVSYNAKDSLKQRKHHVDTWYTYFSQGHQIEYRVPIRIWGRELTVPKCSPPYVARFSFQQLCGMPYAAGDYLALASDFESIIVTDIPYLSVDSRDEVRRFITFLDAVYDNHSRLAVTAAAPFEDIFVEPGDIGEDGFTLSEQGKAKLEASKNSATSSVDDDPLVKDHGFDKNIAEKANLFAKLDEERFAFARALSRLKQMSTQAWVDSVTPKEHSHDMASRMPREEQTHAD</sequence>
<dbReference type="PANTHER" id="PTHR12169:SF6">
    <property type="entry name" value="AFG1-LIKE ATPASE"/>
    <property type="match status" value="1"/>
</dbReference>
<dbReference type="Gene3D" id="3.40.50.300">
    <property type="entry name" value="P-loop containing nucleotide triphosphate hydrolases"/>
    <property type="match status" value="1"/>
</dbReference>
<proteinExistence type="inferred from homology"/>
<dbReference type="SUPFAM" id="SSF52540">
    <property type="entry name" value="P-loop containing nucleoside triphosphate hydrolases"/>
    <property type="match status" value="1"/>
</dbReference>
<accession>A0A448YGM5</accession>
<dbReference type="FunCoup" id="A0A448YGM5">
    <property type="interactions" value="826"/>
</dbReference>
<dbReference type="InterPro" id="IPR005654">
    <property type="entry name" value="ATPase_AFG1-like"/>
</dbReference>
<evidence type="ECO:0000313" key="6">
    <source>
        <dbReference type="Proteomes" id="UP000290900"/>
    </source>
</evidence>
<feature type="region of interest" description="Disordered" evidence="4">
    <location>
        <begin position="552"/>
        <end position="576"/>
    </location>
</feature>
<evidence type="ECO:0000313" key="5">
    <source>
        <dbReference type="EMBL" id="VEU19983.1"/>
    </source>
</evidence>
<reference evidence="5 6" key="1">
    <citation type="submission" date="2018-12" db="EMBL/GenBank/DDBJ databases">
        <authorList>
            <person name="Tiukova I."/>
            <person name="Dainat J."/>
        </authorList>
    </citation>
    <scope>NUCLEOTIDE SEQUENCE [LARGE SCALE GENOMIC DNA]</scope>
</reference>
<organism evidence="5 6">
    <name type="scientific">Brettanomyces naardenensis</name>
    <name type="common">Yeast</name>
    <dbReference type="NCBI Taxonomy" id="13370"/>
    <lineage>
        <taxon>Eukaryota</taxon>
        <taxon>Fungi</taxon>
        <taxon>Dikarya</taxon>
        <taxon>Ascomycota</taxon>
        <taxon>Saccharomycotina</taxon>
        <taxon>Pichiomycetes</taxon>
        <taxon>Pichiales</taxon>
        <taxon>Pichiaceae</taxon>
        <taxon>Brettanomyces</taxon>
    </lineage>
</organism>
<dbReference type="PANTHER" id="PTHR12169">
    <property type="entry name" value="ATPASE N2B"/>
    <property type="match status" value="1"/>
</dbReference>
<dbReference type="STRING" id="13370.A0A448YGM5"/>
<protein>
    <submittedName>
        <fullName evidence="5">DEKNAAC100246</fullName>
    </submittedName>
</protein>
<dbReference type="GO" id="GO:0005524">
    <property type="term" value="F:ATP binding"/>
    <property type="evidence" value="ECO:0007669"/>
    <property type="project" value="UniProtKB-KW"/>
</dbReference>
<dbReference type="AlphaFoldDB" id="A0A448YGM5"/>
<dbReference type="GO" id="GO:0016887">
    <property type="term" value="F:ATP hydrolysis activity"/>
    <property type="evidence" value="ECO:0007669"/>
    <property type="project" value="InterPro"/>
</dbReference>
<name>A0A448YGM5_BRENA</name>
<keyword evidence="3" id="KW-0067">ATP-binding</keyword>
<evidence type="ECO:0000256" key="4">
    <source>
        <dbReference type="SAM" id="MobiDB-lite"/>
    </source>
</evidence>
<evidence type="ECO:0000256" key="2">
    <source>
        <dbReference type="ARBA" id="ARBA00022741"/>
    </source>
</evidence>
<feature type="compositionally biased region" description="Basic and acidic residues" evidence="4">
    <location>
        <begin position="555"/>
        <end position="576"/>
    </location>
</feature>
<comment type="similarity">
    <text evidence="1">Belongs to the AFG1 ATPase family.</text>
</comment>
<dbReference type="Proteomes" id="UP000290900">
    <property type="component" value="Unassembled WGS sequence"/>
</dbReference>
<dbReference type="NCBIfam" id="NF040713">
    <property type="entry name" value="ZapE"/>
    <property type="match status" value="1"/>
</dbReference>
<keyword evidence="6" id="KW-1185">Reference proteome</keyword>
<gene>
    <name evidence="5" type="ORF">BRENAR_LOCUS718</name>
</gene>
<dbReference type="EMBL" id="CAACVR010000001">
    <property type="protein sequence ID" value="VEU19983.1"/>
    <property type="molecule type" value="Genomic_DNA"/>
</dbReference>
<dbReference type="GO" id="GO:0006515">
    <property type="term" value="P:protein quality control for misfolded or incompletely synthesized proteins"/>
    <property type="evidence" value="ECO:0007669"/>
    <property type="project" value="TreeGrafter"/>
</dbReference>
<dbReference type="GO" id="GO:0005739">
    <property type="term" value="C:mitochondrion"/>
    <property type="evidence" value="ECO:0007669"/>
    <property type="project" value="TreeGrafter"/>
</dbReference>
<evidence type="ECO:0000256" key="1">
    <source>
        <dbReference type="ARBA" id="ARBA00010322"/>
    </source>
</evidence>
<dbReference type="InParanoid" id="A0A448YGM5"/>